<keyword evidence="8" id="KW-0175">Coiled coil</keyword>
<keyword evidence="3" id="KW-1003">Cell membrane</keyword>
<keyword evidence="4 10" id="KW-0812">Transmembrane</keyword>
<feature type="compositionally biased region" description="Acidic residues" evidence="9">
    <location>
        <begin position="1567"/>
        <end position="1578"/>
    </location>
</feature>
<evidence type="ECO:0000256" key="3">
    <source>
        <dbReference type="ARBA" id="ARBA00022475"/>
    </source>
</evidence>
<feature type="transmembrane region" description="Helical" evidence="10">
    <location>
        <begin position="1747"/>
        <end position="1768"/>
    </location>
</feature>
<feature type="region of interest" description="Disordered" evidence="9">
    <location>
        <begin position="1561"/>
        <end position="1594"/>
    </location>
</feature>
<evidence type="ECO:0000256" key="7">
    <source>
        <dbReference type="ARBA" id="ARBA00023170"/>
    </source>
</evidence>
<keyword evidence="5 10" id="KW-1133">Transmembrane helix</keyword>
<evidence type="ECO:0000313" key="11">
    <source>
        <dbReference type="EMBL" id="KAJ3425376.1"/>
    </source>
</evidence>
<dbReference type="InterPro" id="IPR026612">
    <property type="entry name" value="STRA6-like"/>
</dbReference>
<proteinExistence type="predicted"/>
<feature type="transmembrane region" description="Helical" evidence="10">
    <location>
        <begin position="1360"/>
        <end position="1387"/>
    </location>
</feature>
<dbReference type="PANTHER" id="PTHR21444">
    <property type="entry name" value="COILED-COIL DOMAIN-CONTAINING PROTEIN 180"/>
    <property type="match status" value="1"/>
</dbReference>
<feature type="transmembrane region" description="Helical" evidence="10">
    <location>
        <begin position="37"/>
        <end position="59"/>
    </location>
</feature>
<evidence type="ECO:0000313" key="12">
    <source>
        <dbReference type="Proteomes" id="UP001146793"/>
    </source>
</evidence>
<evidence type="ECO:0000256" key="2">
    <source>
        <dbReference type="ARBA" id="ARBA00022448"/>
    </source>
</evidence>
<feature type="transmembrane region" description="Helical" evidence="10">
    <location>
        <begin position="1806"/>
        <end position="1829"/>
    </location>
</feature>
<keyword evidence="2" id="KW-0813">Transport</keyword>
<evidence type="ECO:0000256" key="8">
    <source>
        <dbReference type="SAM" id="Coils"/>
    </source>
</evidence>
<evidence type="ECO:0000256" key="4">
    <source>
        <dbReference type="ARBA" id="ARBA00022692"/>
    </source>
</evidence>
<organism evidence="11 12">
    <name type="scientific">Anaeramoeba flamelloides</name>
    <dbReference type="NCBI Taxonomy" id="1746091"/>
    <lineage>
        <taxon>Eukaryota</taxon>
        <taxon>Metamonada</taxon>
        <taxon>Anaeramoebidae</taxon>
        <taxon>Anaeramoeba</taxon>
    </lineage>
</organism>
<evidence type="ECO:0000256" key="1">
    <source>
        <dbReference type="ARBA" id="ARBA00004651"/>
    </source>
</evidence>
<keyword evidence="6 10" id="KW-0472">Membrane</keyword>
<feature type="transmembrane region" description="Helical" evidence="10">
    <location>
        <begin position="1331"/>
        <end position="1348"/>
    </location>
</feature>
<feature type="transmembrane region" description="Helical" evidence="10">
    <location>
        <begin position="1305"/>
        <end position="1322"/>
    </location>
</feature>
<feature type="transmembrane region" description="Helical" evidence="10">
    <location>
        <begin position="1637"/>
        <end position="1656"/>
    </location>
</feature>
<reference evidence="11" key="1">
    <citation type="submission" date="2022-08" db="EMBL/GenBank/DDBJ databases">
        <title>Novel sulphate-reducing endosymbionts in the free-living metamonad Anaeramoeba.</title>
        <authorList>
            <person name="Jerlstrom-Hultqvist J."/>
            <person name="Cepicka I."/>
            <person name="Gallot-Lavallee L."/>
            <person name="Salas-Leiva D."/>
            <person name="Curtis B.A."/>
            <person name="Zahonova K."/>
            <person name="Pipaliya S."/>
            <person name="Dacks J."/>
            <person name="Roger A.J."/>
        </authorList>
    </citation>
    <scope>NUCLEOTIDE SEQUENCE</scope>
    <source>
        <strain evidence="11">Busselton2</strain>
    </source>
</reference>
<accession>A0AAV7Y8Q9</accession>
<feature type="transmembrane region" description="Helical" evidence="10">
    <location>
        <begin position="1881"/>
        <end position="1901"/>
    </location>
</feature>
<feature type="coiled-coil region" evidence="8">
    <location>
        <begin position="2030"/>
        <end position="2061"/>
    </location>
</feature>
<sequence length="2072" mass="236420">MLKICGCILYDKKTKTIKGLHTPYILDLVTDNVRSRIFTIVLFFLIVTFSSFLALSSIFDQKNVTRTDEVSEILFETYPLTLIYYHQTHVKARIRIINEYQVGLSNKTVQIKPIVQLDTEDLLDGGLTLSQSRNSHLSDIGTEGNLKEKTDSDGFVSFDFVLTYGPVGLVLFEFTCDEQIVYFPVLTVSKVNKIKLLNEPSQSVQEFGKALTIQPRVQILDEDDNPLSGHYVSLFILYAQFLSNGYIERGAELKHHTQGPSDSDGIIQFKNFAVTGSNTDQQFFGIFCEDNIDDVKNIKFWVNYKGNFTDNMLMIQPINFETEIQEIKIIKDVSVINTDGEVFKTQPKLQVLDSEGKGIAGKYIYAKLSVQNGHTASDYREDLSWFTKYLLNPIIGPTDSNGFAEYDDLRLSVKGHTGGDQDPDVYFEIKFRSEGVISEPTNKFYISSQVASLKWIHKPTKITPLLNNAYADDQDLSDPYGSIYPRPMLRVLDSKGFGIADKLVILQAYPDDFKDDLSLIQLENNFAWSDSDGVVSFSETRIISYQSSTYQNVTLVIKCDTIDDFIVDPIEIEIGTNDALRCSRILFEESDIPKEDGKYIVGNAPTDLTITIVDYKGDPMPGMDGYLGIDSTNSINNLPDVINMPSQIDTTSDANGQITIKKFRLFGLNTTVNFYFAARNSNLSSMLDMEYDCMYSFSITITNAVKEIQIAEFPDTESDIIFPSDPINNKIKLRAVDYLGNGIEDVSIFVIISQFPKYAYQFEAYDIMGPNNQTIEPPDTLPILSDIFFNIEKTDADGYAYIQDLNMAISGDYNLIFLGNGIISESSDILNVKTKVEKILINVQPNNTNNEIVSGVRFGTQPEVVILDENDQPLQNYYVGALIKGHEEEMPLSSEYHQVMAVSHRSDADGTAVFSELTLKQITDKDYYQISFRAYSGDSSMENDWIEAVSDPILGIPEVFQIIVSGFPSSSAPGVSFPSIPIVQVADGNSDGLGNKIVSVKVITGPEDNTDVDQIFENYEGLTGDNGAILFLDLMFASSAPLGHYTVQFISDGFTSENHFIECTTQVDTLNIIMQPNSEIKTGIPFPVRSEVVIVGSKIIVGRMSVQALTKSGGVIPNKVVTAFIKQNVDNTGILDSKRILSSTDNNGIAEFDLKFVAGTPGEYTLQFSADGIFTDETEVITLSNPIKRIEIIKQPGIKDEKNVEINEVLPQQPIIKIIKHDDEQIDVVQYKTVTITANNGGRVKYSTTYSDTNGEIELKDISIIDCPSGSYQLFFNVDGIISPLSDEIQVYNPSKPNFSSISNLKNYIVIGCLVVILPFLANSAYHRKKLLMLLPFASIVFVLTLAIESLNQIKGPFSNFYIGFSFILFLISSFFTIIGILIIIILHLSKKNNNWEFHKKKSNNFLDLVNRLIRIGSNRSLIRNQIIEKILNYERSKIHLLNNSEFHKKEEDTGDDEYDHNNDNEIETENEKEKEECNDRKKKKKKKVDSLTFIMKKWEDKIDLLTDEQLEIFLENSNQFIEKFRLKKYIDVNMGVDNNKENGIDKASDKRNDIELANIEQINNSNDDDDDDDDDDYDHSNNHEIGTGNGNRKKRVSNYFKKQFNKLQKAYLNNNNKINYHKPFELKGDFYYPQRILISIFLSVVIVIFCILLYFKLSVYLEDNILIKRQELFTYRTKLSSYISYYDVMSQISTTEFSESLNKLQSFIDKNVQTVKTPEIELTATLKLVNFLTDIKHEDITSFFDVLTVCIIFADIIGVAVLVYLWYSILKEYRKNIMLLRQGIYPFKSRTNISDAGNYTNLQTWLSGIAFVVVSFFSCLLFICFAYNHLREFLWYNFWPLLLLIFLSYLIKKIVQELSSRYLIENNQIKHFRIFVYKDFFWNFLNIIISFSLSIVRILFKLCLSLITIIRVDVPIVSGFLSVIDAGYLSYVGLAMMDHDHNNPTHLYFSNLMKMIFKKKRHEEKVYNFGKKNEKKYLKTIKVNKVSQEKLLKYKKKSYQDPQNLKLLLKKRLNSKWFLLSTLANNPNLKKYRGEYIEKRNTIKREKEELKMLLTEKEKKIHVEIISEEEF</sequence>
<dbReference type="Pfam" id="PF14752">
    <property type="entry name" value="RBP_receptor"/>
    <property type="match status" value="1"/>
</dbReference>
<feature type="region of interest" description="Disordered" evidence="9">
    <location>
        <begin position="1450"/>
        <end position="1483"/>
    </location>
</feature>
<gene>
    <name evidence="11" type="ORF">M0812_27814</name>
</gene>
<protein>
    <submittedName>
        <fullName evidence="11">Uncharacterized protein</fullName>
    </submittedName>
</protein>
<evidence type="ECO:0000256" key="10">
    <source>
        <dbReference type="SAM" id="Phobius"/>
    </source>
</evidence>
<dbReference type="GO" id="GO:0038023">
    <property type="term" value="F:signaling receptor activity"/>
    <property type="evidence" value="ECO:0007669"/>
    <property type="project" value="InterPro"/>
</dbReference>
<name>A0AAV7Y8Q9_9EUKA</name>
<evidence type="ECO:0000256" key="5">
    <source>
        <dbReference type="ARBA" id="ARBA00022989"/>
    </source>
</evidence>
<dbReference type="EMBL" id="JANTQA010000070">
    <property type="protein sequence ID" value="KAJ3425376.1"/>
    <property type="molecule type" value="Genomic_DNA"/>
</dbReference>
<evidence type="ECO:0000256" key="9">
    <source>
        <dbReference type="SAM" id="MobiDB-lite"/>
    </source>
</evidence>
<feature type="transmembrane region" description="Helical" evidence="10">
    <location>
        <begin position="1835"/>
        <end position="1852"/>
    </location>
</feature>
<feature type="compositionally biased region" description="Basic and acidic residues" evidence="9">
    <location>
        <begin position="1460"/>
        <end position="1480"/>
    </location>
</feature>
<dbReference type="Proteomes" id="UP001146793">
    <property type="component" value="Unassembled WGS sequence"/>
</dbReference>
<keyword evidence="7" id="KW-0675">Receptor</keyword>
<dbReference type="GO" id="GO:0005886">
    <property type="term" value="C:plasma membrane"/>
    <property type="evidence" value="ECO:0007669"/>
    <property type="project" value="UniProtKB-SubCell"/>
</dbReference>
<evidence type="ECO:0000256" key="6">
    <source>
        <dbReference type="ARBA" id="ARBA00023136"/>
    </source>
</evidence>
<comment type="caution">
    <text evidence="11">The sequence shown here is derived from an EMBL/GenBank/DDBJ whole genome shotgun (WGS) entry which is preliminary data.</text>
</comment>
<dbReference type="PANTHER" id="PTHR21444:SF15">
    <property type="entry name" value="RECEPTOR FOR RETINOL UPTAKE STRA6"/>
    <property type="match status" value="1"/>
</dbReference>
<comment type="subcellular location">
    <subcellularLocation>
        <location evidence="1">Cell membrane</location>
        <topology evidence="1">Multi-pass membrane protein</topology>
    </subcellularLocation>
</comment>